<dbReference type="Gene3D" id="3.40.50.2000">
    <property type="entry name" value="Glycogen Phosphorylase B"/>
    <property type="match status" value="3"/>
</dbReference>
<dbReference type="Proteomes" id="UP000599437">
    <property type="component" value="Unassembled WGS sequence"/>
</dbReference>
<dbReference type="InterPro" id="IPR001296">
    <property type="entry name" value="Glyco_trans_1"/>
</dbReference>
<evidence type="ECO:0000259" key="3">
    <source>
        <dbReference type="Pfam" id="PF00534"/>
    </source>
</evidence>
<evidence type="ECO:0000313" key="4">
    <source>
        <dbReference type="EMBL" id="GHA94644.1"/>
    </source>
</evidence>
<comment type="caution">
    <text evidence="4">The sequence shown here is derived from an EMBL/GenBank/DDBJ whole genome shotgun (WGS) entry which is preliminary data.</text>
</comment>
<dbReference type="InterPro" id="IPR050194">
    <property type="entry name" value="Glycosyltransferase_grp1"/>
</dbReference>
<accession>A0ABQ3DH06</accession>
<dbReference type="SUPFAM" id="SSF53756">
    <property type="entry name" value="UDP-Glycosyltransferase/glycogen phosphorylase"/>
    <property type="match status" value="2"/>
</dbReference>
<dbReference type="Pfam" id="PF00534">
    <property type="entry name" value="Glycos_transf_1"/>
    <property type="match status" value="1"/>
</dbReference>
<reference evidence="5" key="1">
    <citation type="journal article" date="2019" name="Int. J. Syst. Evol. Microbiol.">
        <title>The Global Catalogue of Microorganisms (GCM) 10K type strain sequencing project: providing services to taxonomists for standard genome sequencing and annotation.</title>
        <authorList>
            <consortium name="The Broad Institute Genomics Platform"/>
            <consortium name="The Broad Institute Genome Sequencing Center for Infectious Disease"/>
            <person name="Wu L."/>
            <person name="Ma J."/>
        </authorList>
    </citation>
    <scope>NUCLEOTIDE SEQUENCE [LARGE SCALE GENOMIC DNA]</scope>
    <source>
        <strain evidence="5">JCM 4737</strain>
    </source>
</reference>
<dbReference type="PANTHER" id="PTHR45947">
    <property type="entry name" value="SULFOQUINOVOSYL TRANSFERASE SQD2"/>
    <property type="match status" value="1"/>
</dbReference>
<feature type="region of interest" description="Disordered" evidence="2">
    <location>
        <begin position="310"/>
        <end position="333"/>
    </location>
</feature>
<evidence type="ECO:0000256" key="2">
    <source>
        <dbReference type="SAM" id="MobiDB-lite"/>
    </source>
</evidence>
<dbReference type="EMBL" id="BMVO01000003">
    <property type="protein sequence ID" value="GHA94644.1"/>
    <property type="molecule type" value="Genomic_DNA"/>
</dbReference>
<dbReference type="Pfam" id="PF13692">
    <property type="entry name" value="Glyco_trans_1_4"/>
    <property type="match status" value="1"/>
</dbReference>
<keyword evidence="1" id="KW-0808">Transferase</keyword>
<keyword evidence="5" id="KW-1185">Reference proteome</keyword>
<feature type="region of interest" description="Disordered" evidence="2">
    <location>
        <begin position="700"/>
        <end position="723"/>
    </location>
</feature>
<name>A0ABQ3DH06_9ACTN</name>
<dbReference type="PANTHER" id="PTHR45947:SF3">
    <property type="entry name" value="SULFOQUINOVOSYL TRANSFERASE SQD2"/>
    <property type="match status" value="1"/>
</dbReference>
<sequence length="723" mass="77824">MRILAILPVYDQVPPAGAHVTTREYVQHLAAAGHAVHVVTTVKEPTGEPRTDGGVRVWPLPYWLRAVRVARPDVVISHHRDRKAARIVAQTPGVPHLLMVHGMADDLNLGRPALAWFPSQACRAHYPHRGRSIVLPPPIDPERYRTVPGELVTLNGSTAAKGADLVAQLAGRMPDTRFLVVRTPRRDDPPMPGNVELVDRADPMQVYARTRILLMPSTTESYGRVGAEAMLSGIPVLASPLPGVQEALGTAATYIEREDVARWAREIRRLSAPAAYAAASAAAVAHAETLDYAGSLSAFEEACASLLPSRPARVRHPQRPPRTPAGAVSAGPPPTAEVVAWVHYGVPYRRAGSETMLHTMMRALKDAGTSVLVICSEMPEAPAVWDVDGVPYAQLAPAAAEATIRRMRPRVLATHHHFASDAITLSKRVGARSVLLLHNDHEQPAVALGPDLCVYNTDWVMKSLAARYPQLDQARALVIHPPVIAEEHRAPKTGNHVTLVNLNVNKGVATWRGAAALLGSLPFLGVTGAHGRQVSRPALRNIRVIPQTSDMRRDVWSRTRVLTAPSIYESFGMAAVEALASGIPVIAHPTPGLREALGDAGTFLDRSDVRAWAAAIQALHRDGPARDRMVAAARARSAFLADQSRHELELWVEAIGSLGGGTRPRLIAPDGAPFKSNGVLPPPEGWTEVTAKEYEQRQVAKEGAAAQSAADVWAEHGTPAPAE</sequence>
<gene>
    <name evidence="4" type="ORF">GCM10010346_16800</name>
</gene>
<organism evidence="4 5">
    <name type="scientific">Streptomyces chryseus</name>
    <dbReference type="NCBI Taxonomy" id="68186"/>
    <lineage>
        <taxon>Bacteria</taxon>
        <taxon>Bacillati</taxon>
        <taxon>Actinomycetota</taxon>
        <taxon>Actinomycetes</taxon>
        <taxon>Kitasatosporales</taxon>
        <taxon>Streptomycetaceae</taxon>
        <taxon>Streptomyces</taxon>
    </lineage>
</organism>
<proteinExistence type="predicted"/>
<evidence type="ECO:0000256" key="1">
    <source>
        <dbReference type="ARBA" id="ARBA00022679"/>
    </source>
</evidence>
<dbReference type="RefSeq" id="WP_138895811.1">
    <property type="nucleotide sequence ID" value="NZ_BMVO01000003.1"/>
</dbReference>
<dbReference type="CDD" id="cd03801">
    <property type="entry name" value="GT4_PimA-like"/>
    <property type="match status" value="2"/>
</dbReference>
<protein>
    <recommendedName>
        <fullName evidence="3">Glycosyl transferase family 1 domain-containing protein</fullName>
    </recommendedName>
</protein>
<feature type="domain" description="Glycosyl transferase family 1" evidence="3">
    <location>
        <begin position="543"/>
        <end position="635"/>
    </location>
</feature>
<evidence type="ECO:0000313" key="5">
    <source>
        <dbReference type="Proteomes" id="UP000599437"/>
    </source>
</evidence>